<evidence type="ECO:0000256" key="3">
    <source>
        <dbReference type="ARBA" id="ARBA00023163"/>
    </source>
</evidence>
<dbReference type="CDD" id="cd00093">
    <property type="entry name" value="HTH_XRE"/>
    <property type="match status" value="1"/>
</dbReference>
<dbReference type="Pfam" id="PF00717">
    <property type="entry name" value="Peptidase_S24"/>
    <property type="match status" value="1"/>
</dbReference>
<dbReference type="Gene3D" id="1.10.260.40">
    <property type="entry name" value="lambda repressor-like DNA-binding domains"/>
    <property type="match status" value="1"/>
</dbReference>
<dbReference type="CDD" id="cd06529">
    <property type="entry name" value="S24_LexA-like"/>
    <property type="match status" value="1"/>
</dbReference>
<comment type="caution">
    <text evidence="5">The sequence shown here is derived from an EMBL/GenBank/DDBJ whole genome shotgun (WGS) entry which is preliminary data.</text>
</comment>
<accession>A0ABQ5V2K1</accession>
<dbReference type="EMBL" id="BSNJ01000003">
    <property type="protein sequence ID" value="GLQ20467.1"/>
    <property type="molecule type" value="Genomic_DNA"/>
</dbReference>
<reference evidence="5" key="2">
    <citation type="submission" date="2023-01" db="EMBL/GenBank/DDBJ databases">
        <title>Draft genome sequence of Algimonas porphyrae strain NBRC 108216.</title>
        <authorList>
            <person name="Sun Q."/>
            <person name="Mori K."/>
        </authorList>
    </citation>
    <scope>NUCLEOTIDE SEQUENCE</scope>
    <source>
        <strain evidence="5">NBRC 108216</strain>
    </source>
</reference>
<evidence type="ECO:0000256" key="2">
    <source>
        <dbReference type="ARBA" id="ARBA00023125"/>
    </source>
</evidence>
<sequence>MGESLKSVADRLKSVIPEGVTQDQFADELGYPVSSFKRWLSGSQDLKASIVAKIAKETGSDLNWILNGVPSVDVAGGELVLIRRFDIEASAGAGAVINGEPQIAPVAFERDWFQEHVGLSTENLSVITSRGDSMFPTIRPGALLIVDHGIEEFHGDEIYAFTIDGDLYVKRIQKILGGGLLIQSDNEAYIDQEIESPESVNMKLIGIIKFIGNWV</sequence>
<organism evidence="5 6">
    <name type="scientific">Algimonas porphyrae</name>
    <dbReference type="NCBI Taxonomy" id="1128113"/>
    <lineage>
        <taxon>Bacteria</taxon>
        <taxon>Pseudomonadati</taxon>
        <taxon>Pseudomonadota</taxon>
        <taxon>Alphaproteobacteria</taxon>
        <taxon>Maricaulales</taxon>
        <taxon>Robiginitomaculaceae</taxon>
        <taxon>Algimonas</taxon>
    </lineage>
</organism>
<dbReference type="PROSITE" id="PS50943">
    <property type="entry name" value="HTH_CROC1"/>
    <property type="match status" value="1"/>
</dbReference>
<proteinExistence type="predicted"/>
<dbReference type="SMART" id="SM00530">
    <property type="entry name" value="HTH_XRE"/>
    <property type="match status" value="1"/>
</dbReference>
<evidence type="ECO:0000313" key="6">
    <source>
        <dbReference type="Proteomes" id="UP001161390"/>
    </source>
</evidence>
<keyword evidence="6" id="KW-1185">Reference proteome</keyword>
<dbReference type="InterPro" id="IPR036286">
    <property type="entry name" value="LexA/Signal_pep-like_sf"/>
</dbReference>
<dbReference type="InterPro" id="IPR015927">
    <property type="entry name" value="Peptidase_S24_S26A/B/C"/>
</dbReference>
<dbReference type="InterPro" id="IPR039418">
    <property type="entry name" value="LexA-like"/>
</dbReference>
<keyword evidence="1" id="KW-0805">Transcription regulation</keyword>
<dbReference type="PANTHER" id="PTHR40661">
    <property type="match status" value="1"/>
</dbReference>
<evidence type="ECO:0000313" key="5">
    <source>
        <dbReference type="EMBL" id="GLQ20467.1"/>
    </source>
</evidence>
<dbReference type="SUPFAM" id="SSF51306">
    <property type="entry name" value="LexA/Signal peptidase"/>
    <property type="match status" value="1"/>
</dbReference>
<reference evidence="5" key="1">
    <citation type="journal article" date="2014" name="Int. J. Syst. Evol. Microbiol.">
        <title>Complete genome of a new Firmicutes species belonging to the dominant human colonic microbiota ('Ruminococcus bicirculans') reveals two chromosomes and a selective capacity to utilize plant glucans.</title>
        <authorList>
            <consortium name="NISC Comparative Sequencing Program"/>
            <person name="Wegmann U."/>
            <person name="Louis P."/>
            <person name="Goesmann A."/>
            <person name="Henrissat B."/>
            <person name="Duncan S.H."/>
            <person name="Flint H.J."/>
        </authorList>
    </citation>
    <scope>NUCLEOTIDE SEQUENCE</scope>
    <source>
        <strain evidence="5">NBRC 108216</strain>
    </source>
</reference>
<dbReference type="Gene3D" id="2.10.109.10">
    <property type="entry name" value="Umud Fragment, subunit A"/>
    <property type="match status" value="1"/>
</dbReference>
<keyword evidence="3" id="KW-0804">Transcription</keyword>
<dbReference type="SUPFAM" id="SSF47413">
    <property type="entry name" value="lambda repressor-like DNA-binding domains"/>
    <property type="match status" value="1"/>
</dbReference>
<evidence type="ECO:0000259" key="4">
    <source>
        <dbReference type="PROSITE" id="PS50943"/>
    </source>
</evidence>
<dbReference type="RefSeq" id="WP_284371100.1">
    <property type="nucleotide sequence ID" value="NZ_BSNJ01000003.1"/>
</dbReference>
<dbReference type="Proteomes" id="UP001161390">
    <property type="component" value="Unassembled WGS sequence"/>
</dbReference>
<gene>
    <name evidence="5" type="ORF">GCM10007854_14220</name>
</gene>
<dbReference type="InterPro" id="IPR010982">
    <property type="entry name" value="Lambda_DNA-bd_dom_sf"/>
</dbReference>
<protein>
    <submittedName>
        <fullName evidence="5">Cro/Cl family transcriptional regulator</fullName>
    </submittedName>
</protein>
<evidence type="ECO:0000256" key="1">
    <source>
        <dbReference type="ARBA" id="ARBA00023015"/>
    </source>
</evidence>
<feature type="domain" description="HTH cro/C1-type" evidence="4">
    <location>
        <begin position="19"/>
        <end position="65"/>
    </location>
</feature>
<dbReference type="InterPro" id="IPR001387">
    <property type="entry name" value="Cro/C1-type_HTH"/>
</dbReference>
<name>A0ABQ5V2K1_9PROT</name>
<dbReference type="PANTHER" id="PTHR40661:SF3">
    <property type="entry name" value="FELS-1 PROPHAGE TRANSCRIPTIONAL REGULATOR"/>
    <property type="match status" value="1"/>
</dbReference>
<keyword evidence="2" id="KW-0238">DNA-binding</keyword>